<evidence type="ECO:0000313" key="2">
    <source>
        <dbReference type="EMBL" id="PIW90388.1"/>
    </source>
</evidence>
<sequence length="67" mass="8202">MEMKLKFHRLSSFYLQIFKNFRQVYPQHHNQGAKDKKRTGNEHHQRSHNKIMNRSAYIVNENTECQK</sequence>
<evidence type="ECO:0000313" key="3">
    <source>
        <dbReference type="Proteomes" id="UP000229238"/>
    </source>
</evidence>
<reference evidence="3" key="1">
    <citation type="submission" date="2017-09" db="EMBL/GenBank/DDBJ databases">
        <title>Depth-based differentiation of microbial function through sediment-hosted aquifers and enrichment of novel symbionts in the deep terrestrial subsurface.</title>
        <authorList>
            <person name="Probst A.J."/>
            <person name="Ladd B."/>
            <person name="Jarett J.K."/>
            <person name="Geller-Mcgrath D.E."/>
            <person name="Sieber C.M.K."/>
            <person name="Emerson J.B."/>
            <person name="Anantharaman K."/>
            <person name="Thomas B.C."/>
            <person name="Malmstrom R."/>
            <person name="Stieglmeier M."/>
            <person name="Klingl A."/>
            <person name="Woyke T."/>
            <person name="Ryan C.M."/>
            <person name="Banfield J.F."/>
        </authorList>
    </citation>
    <scope>NUCLEOTIDE SEQUENCE [LARGE SCALE GENOMIC DNA]</scope>
</reference>
<feature type="compositionally biased region" description="Basic and acidic residues" evidence="1">
    <location>
        <begin position="32"/>
        <end position="44"/>
    </location>
</feature>
<name>A0A2M7IKF2_9BACT</name>
<comment type="caution">
    <text evidence="2">The sequence shown here is derived from an EMBL/GenBank/DDBJ whole genome shotgun (WGS) entry which is preliminary data.</text>
</comment>
<accession>A0A2M7IKF2</accession>
<organism evidence="2 3">
    <name type="scientific">Candidatus Nealsonbacteria bacterium CG_4_8_14_3_um_filter_40_11</name>
    <dbReference type="NCBI Taxonomy" id="1974690"/>
    <lineage>
        <taxon>Bacteria</taxon>
        <taxon>Candidatus Nealsoniibacteriota</taxon>
    </lineage>
</organism>
<dbReference type="EMBL" id="PFHH01000016">
    <property type="protein sequence ID" value="PIW90388.1"/>
    <property type="molecule type" value="Genomic_DNA"/>
</dbReference>
<dbReference type="Proteomes" id="UP000229238">
    <property type="component" value="Unassembled WGS sequence"/>
</dbReference>
<protein>
    <submittedName>
        <fullName evidence="2">Uncharacterized protein</fullName>
    </submittedName>
</protein>
<dbReference type="AlphaFoldDB" id="A0A2M7IKF2"/>
<gene>
    <name evidence="2" type="ORF">COZ92_00800</name>
</gene>
<evidence type="ECO:0000256" key="1">
    <source>
        <dbReference type="SAM" id="MobiDB-lite"/>
    </source>
</evidence>
<proteinExistence type="predicted"/>
<feature type="region of interest" description="Disordered" evidence="1">
    <location>
        <begin position="26"/>
        <end position="67"/>
    </location>
</feature>